<dbReference type="PANTHER" id="PTHR30126">
    <property type="entry name" value="HTH-TYPE TRANSCRIPTIONAL REGULATOR"/>
    <property type="match status" value="1"/>
</dbReference>
<evidence type="ECO:0000256" key="3">
    <source>
        <dbReference type="ARBA" id="ARBA00023125"/>
    </source>
</evidence>
<dbReference type="Pfam" id="PF03466">
    <property type="entry name" value="LysR_substrate"/>
    <property type="match status" value="1"/>
</dbReference>
<keyword evidence="4" id="KW-0804">Transcription</keyword>
<dbReference type="InterPro" id="IPR005119">
    <property type="entry name" value="LysR_subst-bd"/>
</dbReference>
<comment type="caution">
    <text evidence="6">The sequence shown here is derived from an EMBL/GenBank/DDBJ whole genome shotgun (WGS) entry which is preliminary data.</text>
</comment>
<dbReference type="Proteomes" id="UP001597252">
    <property type="component" value="Unassembled WGS sequence"/>
</dbReference>
<evidence type="ECO:0000313" key="7">
    <source>
        <dbReference type="Proteomes" id="UP001597252"/>
    </source>
</evidence>
<organism evidence="6 7">
    <name type="scientific">Lacticaseibacillus baoqingensis</name>
    <dbReference type="NCBI Taxonomy" id="2486013"/>
    <lineage>
        <taxon>Bacteria</taxon>
        <taxon>Bacillati</taxon>
        <taxon>Bacillota</taxon>
        <taxon>Bacilli</taxon>
        <taxon>Lactobacillales</taxon>
        <taxon>Lactobacillaceae</taxon>
        <taxon>Lacticaseibacillus</taxon>
    </lineage>
</organism>
<evidence type="ECO:0000256" key="4">
    <source>
        <dbReference type="ARBA" id="ARBA00023163"/>
    </source>
</evidence>
<dbReference type="CDD" id="cd05466">
    <property type="entry name" value="PBP2_LTTR_substrate"/>
    <property type="match status" value="1"/>
</dbReference>
<dbReference type="Gene3D" id="1.10.10.10">
    <property type="entry name" value="Winged helix-like DNA-binding domain superfamily/Winged helix DNA-binding domain"/>
    <property type="match status" value="1"/>
</dbReference>
<keyword evidence="2" id="KW-0805">Transcription regulation</keyword>
<dbReference type="InterPro" id="IPR036388">
    <property type="entry name" value="WH-like_DNA-bd_sf"/>
</dbReference>
<dbReference type="PROSITE" id="PS50931">
    <property type="entry name" value="HTH_LYSR"/>
    <property type="match status" value="1"/>
</dbReference>
<dbReference type="Gene3D" id="3.40.190.10">
    <property type="entry name" value="Periplasmic binding protein-like II"/>
    <property type="match status" value="2"/>
</dbReference>
<dbReference type="EMBL" id="JBHTON010000010">
    <property type="protein sequence ID" value="MFD1484514.1"/>
    <property type="molecule type" value="Genomic_DNA"/>
</dbReference>
<keyword evidence="7" id="KW-1185">Reference proteome</keyword>
<protein>
    <submittedName>
        <fullName evidence="6">LysR family transcriptional regulator</fullName>
    </submittedName>
</protein>
<dbReference type="SUPFAM" id="SSF53850">
    <property type="entry name" value="Periplasmic binding protein-like II"/>
    <property type="match status" value="1"/>
</dbReference>
<dbReference type="SUPFAM" id="SSF46785">
    <property type="entry name" value="Winged helix' DNA-binding domain"/>
    <property type="match status" value="1"/>
</dbReference>
<proteinExistence type="inferred from homology"/>
<comment type="similarity">
    <text evidence="1">Belongs to the LysR transcriptional regulatory family.</text>
</comment>
<gene>
    <name evidence="6" type="ORF">ACFQ5J_04610</name>
</gene>
<feature type="domain" description="HTH lysR-type" evidence="5">
    <location>
        <begin position="1"/>
        <end position="58"/>
    </location>
</feature>
<sequence length="292" mass="31759">MDLKYLKTVQTIHAAGSFQKAAALLNYAPSTVTFQVQQVEAQLGVHLFTKVGRQMVLTGAGTAAMPLIDQLLADAAALERFAAHADGPVGRLVVAVPESLLTYQLQPVLQAYREQAPGVELVLKVLNCYDSYAQMVDGQVDLAIHYDVRAYPPAIHTGVFGQYSLSLVGAPDMPTDARDFITPGQDKALCILMNDRHARYLELFKAYLASRRIRLRPSLALGSIEAIRKSTQSGLGVAFLPHFCVADDLAAGRLVALDTEMEARRLTVVYAYRQLSVAGALFVRLLTEAARG</sequence>
<evidence type="ECO:0000256" key="1">
    <source>
        <dbReference type="ARBA" id="ARBA00009437"/>
    </source>
</evidence>
<keyword evidence="3" id="KW-0238">DNA-binding</keyword>
<dbReference type="RefSeq" id="WP_125754023.1">
    <property type="nucleotide sequence ID" value="NZ_JBHTON010000010.1"/>
</dbReference>
<evidence type="ECO:0000259" key="5">
    <source>
        <dbReference type="PROSITE" id="PS50931"/>
    </source>
</evidence>
<accession>A0ABW4E4N2</accession>
<dbReference type="InterPro" id="IPR000847">
    <property type="entry name" value="LysR_HTH_N"/>
</dbReference>
<dbReference type="InterPro" id="IPR036390">
    <property type="entry name" value="WH_DNA-bd_sf"/>
</dbReference>
<reference evidence="7" key="1">
    <citation type="journal article" date="2019" name="Int. J. Syst. Evol. Microbiol.">
        <title>The Global Catalogue of Microorganisms (GCM) 10K type strain sequencing project: providing services to taxonomists for standard genome sequencing and annotation.</title>
        <authorList>
            <consortium name="The Broad Institute Genomics Platform"/>
            <consortium name="The Broad Institute Genome Sequencing Center for Infectious Disease"/>
            <person name="Wu L."/>
            <person name="Ma J."/>
        </authorList>
    </citation>
    <scope>NUCLEOTIDE SEQUENCE [LARGE SCALE GENOMIC DNA]</scope>
    <source>
        <strain evidence="7">CCM 8903</strain>
    </source>
</reference>
<name>A0ABW4E4N2_9LACO</name>
<dbReference type="Pfam" id="PF00126">
    <property type="entry name" value="HTH_1"/>
    <property type="match status" value="1"/>
</dbReference>
<evidence type="ECO:0000313" key="6">
    <source>
        <dbReference type="EMBL" id="MFD1484514.1"/>
    </source>
</evidence>
<dbReference type="PANTHER" id="PTHR30126:SF5">
    <property type="entry name" value="HTH-TYPE TRANSCRIPTIONAL ACTIVATOR CMPR"/>
    <property type="match status" value="1"/>
</dbReference>
<evidence type="ECO:0000256" key="2">
    <source>
        <dbReference type="ARBA" id="ARBA00023015"/>
    </source>
</evidence>